<evidence type="ECO:0000313" key="4">
    <source>
        <dbReference type="Proteomes" id="UP001202674"/>
    </source>
</evidence>
<dbReference type="PROSITE" id="PS51318">
    <property type="entry name" value="TAT"/>
    <property type="match status" value="1"/>
</dbReference>
<evidence type="ECO:0000256" key="1">
    <source>
        <dbReference type="SAM" id="MobiDB-lite"/>
    </source>
</evidence>
<dbReference type="InterPro" id="IPR006311">
    <property type="entry name" value="TAT_signal"/>
</dbReference>
<dbReference type="InterPro" id="IPR025510">
    <property type="entry name" value="DUF4397"/>
</dbReference>
<dbReference type="Pfam" id="PF14344">
    <property type="entry name" value="DUF4397"/>
    <property type="match status" value="3"/>
</dbReference>
<reference evidence="3 4" key="1">
    <citation type="journal article" date="2022" name="Syst. Appl. Microbiol.">
        <title>Natronocalculus amylovorans gen. nov., sp. nov., and Natranaeroarchaeum aerophilus sp. nov., dominant culturable amylolytic natronoarchaea from hypersaline soda lakes in southwestern Siberia.</title>
        <authorList>
            <person name="Sorokin D.Y."/>
            <person name="Elcheninov A.G."/>
            <person name="Khizhniak T.V."/>
            <person name="Koenen M."/>
            <person name="Bale N.J."/>
            <person name="Damste J.S.S."/>
            <person name="Kublanov I.V."/>
        </authorList>
    </citation>
    <scope>NUCLEOTIDE SEQUENCE [LARGE SCALE GENOMIC DNA]</scope>
    <source>
        <strain evidence="3 4">AArc-St1-1</strain>
    </source>
</reference>
<feature type="domain" description="DUF4397" evidence="2">
    <location>
        <begin position="61"/>
        <end position="178"/>
    </location>
</feature>
<comment type="caution">
    <text evidence="3">The sequence shown here is derived from an EMBL/GenBank/DDBJ whole genome shotgun (WGS) entry which is preliminary data.</text>
</comment>
<gene>
    <name evidence="3" type="ORF">AArcSt11_13490</name>
</gene>
<accession>A0AAE3FT08</accession>
<name>A0AAE3FT08_9EURY</name>
<feature type="compositionally biased region" description="Acidic residues" evidence="1">
    <location>
        <begin position="28"/>
        <end position="59"/>
    </location>
</feature>
<feature type="domain" description="DUF4397" evidence="2">
    <location>
        <begin position="372"/>
        <end position="454"/>
    </location>
</feature>
<evidence type="ECO:0000259" key="2">
    <source>
        <dbReference type="Pfam" id="PF14344"/>
    </source>
</evidence>
<feature type="domain" description="DUF4397" evidence="2">
    <location>
        <begin position="273"/>
        <end position="371"/>
    </location>
</feature>
<dbReference type="RefSeq" id="WP_250597818.1">
    <property type="nucleotide sequence ID" value="NZ_JAKRVY010000008.1"/>
</dbReference>
<dbReference type="EMBL" id="JAKRVY010000008">
    <property type="protein sequence ID" value="MCL9814666.1"/>
    <property type="molecule type" value="Genomic_DNA"/>
</dbReference>
<evidence type="ECO:0000313" key="3">
    <source>
        <dbReference type="EMBL" id="MCL9814666.1"/>
    </source>
</evidence>
<keyword evidence="4" id="KW-1185">Reference proteome</keyword>
<proteinExistence type="predicted"/>
<dbReference type="AlphaFoldDB" id="A0AAE3FT08"/>
<protein>
    <submittedName>
        <fullName evidence="3">DUF4397 domain-containing protein</fullName>
    </submittedName>
</protein>
<sequence length="471" mass="49364">MSDSRRRTVLKTAGGIVVAGSLAGCLGDETEPAGGPEDEEEPDETEDPDDDAETDEPDGEAGLRVAHLSPDAPNVDVFVDGDTVLEDVPFRTVSEYLELPAGTYRIEVTAAGDPDAVVFDEDVEVPAGDFTAAALGELAEENEPFGVDVFEDDLSDPGENARVRLVHASPDAPNVDVTVDGEPLFEDVAFGTAGTVEVPPGDYKLEVRPATPDTDGDVVDNFKLSVQAGTVYSAFAVGYLDPDAAPADVPFALDVVVDAEFDVDTDEEPGETDLRVAHLSPDAPNVDVFVDGDPVLEDVPFRAVSEYLELPAGTYDIEITAAGDPDTVVFDEAVELSEGAFTAAALGELAEENQPFSVELYEDDLSDPGKDARVRLVHASPDAPNVDVTVDGEPLFEDVPFGAAGAVEVPAGEYELEVRPATPDTDGDVVAAFDVDLAAGTVYSGFAVGYLDPDAAPADVPFDLDVVVDAD</sequence>
<dbReference type="PROSITE" id="PS51257">
    <property type="entry name" value="PROKAR_LIPOPROTEIN"/>
    <property type="match status" value="1"/>
</dbReference>
<organism evidence="3 4">
    <name type="scientific">Natranaeroarchaeum aerophilus</name>
    <dbReference type="NCBI Taxonomy" id="2917711"/>
    <lineage>
        <taxon>Archaea</taxon>
        <taxon>Methanobacteriati</taxon>
        <taxon>Methanobacteriota</taxon>
        <taxon>Stenosarchaea group</taxon>
        <taxon>Halobacteria</taxon>
        <taxon>Halobacteriales</taxon>
        <taxon>Natronoarchaeaceae</taxon>
        <taxon>Natranaeroarchaeum</taxon>
    </lineage>
</organism>
<dbReference type="Proteomes" id="UP001202674">
    <property type="component" value="Unassembled WGS sequence"/>
</dbReference>
<feature type="region of interest" description="Disordered" evidence="1">
    <location>
        <begin position="22"/>
        <end position="72"/>
    </location>
</feature>